<dbReference type="Proteomes" id="UP000000871">
    <property type="component" value="Segment"/>
</dbReference>
<evidence type="ECO:0000313" key="13">
    <source>
        <dbReference type="Proteomes" id="UP000000871"/>
    </source>
</evidence>
<name>Q8V3I7_SWPV1</name>
<dbReference type="GO" id="GO:0046718">
    <property type="term" value="P:symbiont entry into host cell"/>
    <property type="evidence" value="ECO:0007669"/>
    <property type="project" value="UniProtKB-KW"/>
</dbReference>
<evidence type="ECO:0000256" key="9">
    <source>
        <dbReference type="ARBA" id="ARBA00023136"/>
    </source>
</evidence>
<keyword evidence="11" id="KW-1160">Virus entry into host cell</keyword>
<dbReference type="GO" id="GO:0055036">
    <property type="term" value="C:virion membrane"/>
    <property type="evidence" value="ECO:0007669"/>
    <property type="project" value="UniProtKB-SubCell"/>
</dbReference>
<evidence type="ECO:0000256" key="6">
    <source>
        <dbReference type="ARBA" id="ARBA00022879"/>
    </source>
</evidence>
<evidence type="ECO:0000256" key="3">
    <source>
        <dbReference type="ARBA" id="ARBA00022595"/>
    </source>
</evidence>
<keyword evidence="7" id="KW-0735">Signal-anchor</keyword>
<keyword evidence="9" id="KW-0472">Membrane</keyword>
<comment type="subcellular location">
    <subcellularLocation>
        <location evidence="1">Virion membrane</location>
        <topology evidence="1">Single-pass type III membrane protein</topology>
    </subcellularLocation>
</comment>
<evidence type="ECO:0000313" key="12">
    <source>
        <dbReference type="EMBL" id="AAL69848.1"/>
    </source>
</evidence>
<sequence length="114" mass="13437">MITLFLILCYFILIFNIIIPIISEKMRREYDAYMKYKKLKNRIICSDNRLFTYTFGISGIMARMAIDNNFNPLPCSKQSDISKYKYISCDTDGGDIKNFRRSCSKAYLDLFFTT</sequence>
<dbReference type="KEGG" id="vg:932359"/>
<organismHost>
    <name type="scientific">Sus scrofa</name>
    <name type="common">Pig</name>
    <dbReference type="NCBI Taxonomy" id="9823"/>
</organismHost>
<dbReference type="GO" id="GO:0019031">
    <property type="term" value="C:viral envelope"/>
    <property type="evidence" value="ECO:0007669"/>
    <property type="project" value="UniProtKB-KW"/>
</dbReference>
<evidence type="ECO:0000256" key="4">
    <source>
        <dbReference type="ARBA" id="ARBA00022692"/>
    </source>
</evidence>
<keyword evidence="2" id="KW-1168">Fusion of virus membrane with host membrane</keyword>
<evidence type="ECO:0000256" key="2">
    <source>
        <dbReference type="ARBA" id="ARBA00022506"/>
    </source>
</evidence>
<keyword evidence="10" id="KW-1015">Disulfide bond</keyword>
<keyword evidence="13" id="KW-1185">Reference proteome</keyword>
<gene>
    <name evidence="12" type="primary">SPV110</name>
</gene>
<accession>Q8V3I7</accession>
<reference evidence="12 13" key="1">
    <citation type="journal article" date="2002" name="J. Virol.">
        <title>The genome of swinepox virus.</title>
        <authorList>
            <person name="Afonso C.L."/>
            <person name="Tulman E.R."/>
            <person name="Lu Z."/>
            <person name="Zsak L."/>
            <person name="Osorio F.A."/>
            <person name="Balinsky C."/>
            <person name="Kutish G.F."/>
            <person name="Rock D.L."/>
        </authorList>
    </citation>
    <scope>NUCLEOTIDE SEQUENCE [LARGE SCALE GENOMIC DNA]</scope>
    <source>
        <strain evidence="13">Swine/Nebraska/17077-99/1999</strain>
    </source>
</reference>
<keyword evidence="8" id="KW-1133">Transmembrane helix</keyword>
<dbReference type="InterPro" id="IPR007987">
    <property type="entry name" value="Poxvirus_A21"/>
</dbReference>
<evidence type="ECO:0000256" key="11">
    <source>
        <dbReference type="ARBA" id="ARBA00023296"/>
    </source>
</evidence>
<evidence type="ECO:0000256" key="1">
    <source>
        <dbReference type="ARBA" id="ARBA00004462"/>
    </source>
</evidence>
<dbReference type="GeneID" id="932359"/>
<keyword evidence="5" id="KW-0946">Virion</keyword>
<protein>
    <submittedName>
        <fullName evidence="12">Uncharacterized protein</fullName>
    </submittedName>
</protein>
<keyword evidence="3" id="KW-1162">Viral penetration into host cytoplasm</keyword>
<evidence type="ECO:0000256" key="10">
    <source>
        <dbReference type="ARBA" id="ARBA00023157"/>
    </source>
</evidence>
<evidence type="ECO:0000256" key="5">
    <source>
        <dbReference type="ARBA" id="ARBA00022844"/>
    </source>
</evidence>
<dbReference type="Pfam" id="PF05323">
    <property type="entry name" value="Pox_A21"/>
    <property type="match status" value="1"/>
</dbReference>
<proteinExistence type="predicted"/>
<dbReference type="GO" id="GO:0039663">
    <property type="term" value="P:membrane fusion involved in viral entry into host cell"/>
    <property type="evidence" value="ECO:0007669"/>
    <property type="project" value="UniProtKB-KW"/>
</dbReference>
<organism evidence="12 13">
    <name type="scientific">Swinepox virus (strain Swine/Nebraska/17077-99/1999)</name>
    <name type="common">SWPV</name>
    <dbReference type="NCBI Taxonomy" id="300880"/>
    <lineage>
        <taxon>Viruses</taxon>
        <taxon>Varidnaviria</taxon>
        <taxon>Bamfordvirae</taxon>
        <taxon>Nucleocytoviricota</taxon>
        <taxon>Pokkesviricetes</taxon>
        <taxon>Chitovirales</taxon>
        <taxon>Poxviridae</taxon>
        <taxon>Chordopoxvirinae</taxon>
        <taxon>Suipoxvirus</taxon>
        <taxon>Suipoxvirus swinepox</taxon>
        <taxon>Swinepox virus</taxon>
    </lineage>
</organism>
<dbReference type="EMBL" id="AF410153">
    <property type="protein sequence ID" value="AAL69848.1"/>
    <property type="molecule type" value="Genomic_DNA"/>
</dbReference>
<keyword evidence="4" id="KW-0812">Transmembrane</keyword>
<evidence type="ECO:0000256" key="7">
    <source>
        <dbReference type="ARBA" id="ARBA00022968"/>
    </source>
</evidence>
<dbReference type="RefSeq" id="NP_570269.1">
    <property type="nucleotide sequence ID" value="NC_003389.1"/>
</dbReference>
<evidence type="ECO:0000256" key="8">
    <source>
        <dbReference type="ARBA" id="ARBA00022989"/>
    </source>
</evidence>
<keyword evidence="6" id="KW-0261">Viral envelope protein</keyword>